<feature type="region of interest" description="Disordered" evidence="16">
    <location>
        <begin position="163"/>
        <end position="187"/>
    </location>
</feature>
<evidence type="ECO:0000256" key="13">
    <source>
        <dbReference type="ARBA" id="ARBA00045242"/>
    </source>
</evidence>
<comment type="caution">
    <text evidence="15">Lacks conserved residue(s) required for the propagation of feature annotation.</text>
</comment>
<dbReference type="Proteomes" id="UP001148018">
    <property type="component" value="Unassembled WGS sequence"/>
</dbReference>
<dbReference type="PANTHER" id="PTHR14789:SF9">
    <property type="entry name" value="THROMBOMODULIN"/>
    <property type="match status" value="1"/>
</dbReference>
<evidence type="ECO:0000256" key="4">
    <source>
        <dbReference type="ARBA" id="ARBA00022553"/>
    </source>
</evidence>
<dbReference type="SMART" id="SM00034">
    <property type="entry name" value="CLECT"/>
    <property type="match status" value="1"/>
</dbReference>
<evidence type="ECO:0000256" key="16">
    <source>
        <dbReference type="SAM" id="MobiDB-lite"/>
    </source>
</evidence>
<evidence type="ECO:0000256" key="1">
    <source>
        <dbReference type="ARBA" id="ARBA00004479"/>
    </source>
</evidence>
<dbReference type="InterPro" id="IPR049883">
    <property type="entry name" value="NOTCH1_EGF-like"/>
</dbReference>
<dbReference type="InterPro" id="IPR016186">
    <property type="entry name" value="C-type_lectin-like/link_sf"/>
</dbReference>
<name>A0A9Q0EGT4_9TELE</name>
<dbReference type="Pfam" id="PF07645">
    <property type="entry name" value="EGF_CA"/>
    <property type="match status" value="2"/>
</dbReference>
<keyword evidence="12" id="KW-1015">Disulfide bond</keyword>
<dbReference type="Gene3D" id="2.10.25.10">
    <property type="entry name" value="Laminin"/>
    <property type="match status" value="4"/>
</dbReference>
<keyword evidence="10 17" id="KW-1133">Transmembrane helix</keyword>
<keyword evidence="6 18" id="KW-0732">Signal</keyword>
<keyword evidence="8" id="KW-0677">Repeat</keyword>
<reference evidence="21" key="1">
    <citation type="submission" date="2022-07" db="EMBL/GenBank/DDBJ databases">
        <title>Chromosome-level genome of Muraenolepis orangiensis.</title>
        <authorList>
            <person name="Kim J."/>
        </authorList>
    </citation>
    <scope>NUCLEOTIDE SEQUENCE</scope>
    <source>
        <strain evidence="21">KU_S4_2022</strain>
        <tissue evidence="21">Muscle</tissue>
    </source>
</reference>
<dbReference type="PROSITE" id="PS50026">
    <property type="entry name" value="EGF_3"/>
    <property type="match status" value="1"/>
</dbReference>
<accession>A0A9Q0EGT4</accession>
<proteinExistence type="predicted"/>
<dbReference type="SMART" id="SM00181">
    <property type="entry name" value="EGF"/>
    <property type="match status" value="4"/>
</dbReference>
<dbReference type="GO" id="GO:0016020">
    <property type="term" value="C:membrane"/>
    <property type="evidence" value="ECO:0007669"/>
    <property type="project" value="UniProtKB-SubCell"/>
</dbReference>
<dbReference type="SUPFAM" id="SSF57184">
    <property type="entry name" value="Growth factor receptor domain"/>
    <property type="match status" value="2"/>
</dbReference>
<comment type="function">
    <text evidence="13">Endothelial cell receptor that plays a critical role in regulating several physiological processes including hemostasis, coagulation, fibrinolysis, inflammation, and angiogenesis. Acts as a cofactor for thrombin activation of protein C/PROC on the surface of vascular endothelial cells leading to initiation of the activated protein C anticoagulant pathway. Also accelerates the activation of the plasma carboxypeptidase B2/CPB2, which catalyzes removal of C-terminal basic amino acids from its substrates including kinins or anaphylatoxins leading to fibrinolysis inhibition. Plays critical protective roles in changing the cleavage specificity of protease-activated receptor 1/PAR1, inhibiting endothelial cell permeability and inflammation. Suppresses inflammation distinctly from its anticoagulant cofactor activity by sequestering HMGB1 thereby preventing it from engaging cellular receptors such as RAGE and contributing to the inflammatory response.</text>
</comment>
<evidence type="ECO:0000313" key="22">
    <source>
        <dbReference type="Proteomes" id="UP001148018"/>
    </source>
</evidence>
<keyword evidence="11 17" id="KW-0472">Membrane</keyword>
<keyword evidence="9" id="KW-0325">Glycoprotein</keyword>
<dbReference type="InterPro" id="IPR015149">
    <property type="entry name" value="Tme5_EGF-like"/>
</dbReference>
<dbReference type="InterPro" id="IPR018097">
    <property type="entry name" value="EGF_Ca-bd_CS"/>
</dbReference>
<evidence type="ECO:0000256" key="6">
    <source>
        <dbReference type="ARBA" id="ARBA00022729"/>
    </source>
</evidence>
<evidence type="ECO:0000259" key="19">
    <source>
        <dbReference type="PROSITE" id="PS50026"/>
    </source>
</evidence>
<dbReference type="PIRSF" id="PIRSF001775">
    <property type="entry name" value="CD93/CD141"/>
    <property type="match status" value="1"/>
</dbReference>
<keyword evidence="4" id="KW-0597">Phosphoprotein</keyword>
<feature type="signal peptide" evidence="18">
    <location>
        <begin position="1"/>
        <end position="17"/>
    </location>
</feature>
<evidence type="ECO:0000256" key="11">
    <source>
        <dbReference type="ARBA" id="ARBA00023136"/>
    </source>
</evidence>
<gene>
    <name evidence="21" type="ORF">NHX12_026037</name>
</gene>
<evidence type="ECO:0000256" key="15">
    <source>
        <dbReference type="PROSITE-ProRule" id="PRU00076"/>
    </source>
</evidence>
<evidence type="ECO:0000256" key="18">
    <source>
        <dbReference type="SAM" id="SignalP"/>
    </source>
</evidence>
<keyword evidence="7" id="KW-0430">Lectin</keyword>
<dbReference type="Gene3D" id="3.10.100.10">
    <property type="entry name" value="Mannose-Binding Protein A, subunit A"/>
    <property type="match status" value="1"/>
</dbReference>
<evidence type="ECO:0000256" key="3">
    <source>
        <dbReference type="ARBA" id="ARBA00022536"/>
    </source>
</evidence>
<dbReference type="InterPro" id="IPR016187">
    <property type="entry name" value="CTDL_fold"/>
</dbReference>
<dbReference type="InterPro" id="IPR001881">
    <property type="entry name" value="EGF-like_Ca-bd_dom"/>
</dbReference>
<dbReference type="GO" id="GO:0030246">
    <property type="term" value="F:carbohydrate binding"/>
    <property type="evidence" value="ECO:0007669"/>
    <property type="project" value="UniProtKB-KW"/>
</dbReference>
<dbReference type="Pfam" id="PF00059">
    <property type="entry name" value="Lectin_C"/>
    <property type="match status" value="1"/>
</dbReference>
<evidence type="ECO:0000313" key="21">
    <source>
        <dbReference type="EMBL" id="KAJ3606516.1"/>
    </source>
</evidence>
<dbReference type="EMBL" id="JANIIK010000042">
    <property type="protein sequence ID" value="KAJ3606516.1"/>
    <property type="molecule type" value="Genomic_DNA"/>
</dbReference>
<dbReference type="GO" id="GO:0005509">
    <property type="term" value="F:calcium ion binding"/>
    <property type="evidence" value="ECO:0007669"/>
    <property type="project" value="InterPro"/>
</dbReference>
<dbReference type="PROSITE" id="PS50041">
    <property type="entry name" value="C_TYPE_LECTIN_2"/>
    <property type="match status" value="1"/>
</dbReference>
<evidence type="ECO:0000256" key="7">
    <source>
        <dbReference type="ARBA" id="ARBA00022734"/>
    </source>
</evidence>
<dbReference type="InterPro" id="IPR000152">
    <property type="entry name" value="EGF-type_Asp/Asn_hydroxyl_site"/>
</dbReference>
<dbReference type="SMART" id="SM00179">
    <property type="entry name" value="EGF_CA"/>
    <property type="match status" value="2"/>
</dbReference>
<feature type="domain" description="C-type lectin" evidence="20">
    <location>
        <begin position="26"/>
        <end position="144"/>
    </location>
</feature>
<sequence length="524" mass="55721">MFPVALLSLLLVAAAGGQEHDSGRCSGTRCYAVFSEPTDFQAARATCSELAGHLMTLRTPDSHVTLRQLLGQGGAAGPHWVGLYRPAGSCPGPGAPLRGFRWETGERDSRLYNWGAAPDLPGCERRCVSVSREDGFRWSAGPCDARAAGFLCEYRRREGCEPPGEPGLRYTRPPYAGQTGSRVTRLPHGTVATHPSDGAASMCLSGRWARAPWTCAMNAGGCEFECAEGAEERQLCLCPAGQAPSGESRVACTAEVSGDPCRRLGCAHTCAGDPPACTCRPGFVLAADGTSCRDTLPPPHLSLPACLPGYRATADRKSCVDVDECGSAPCEHRCHNTQGGFTCSCFKGYRPNPYKPIECNLYCGLAECPAECDPHVQDECRCPEGYISDSRDEGTVCVDIDECEMGYYCDKLCTNSFGGYVCGCPEGFSLVEGERCVLGTVAASTTVTYLRPPTGSPAPARLSAGGLVAVVVSVSLVVFLAVFLAHHCINRRNEARETRGEAHQLEGPADLNEKPLVVSQSVET</sequence>
<evidence type="ECO:0000256" key="2">
    <source>
        <dbReference type="ARBA" id="ARBA00019822"/>
    </source>
</evidence>
<keyword evidence="3 15" id="KW-0245">EGF-like domain</keyword>
<keyword evidence="22" id="KW-1185">Reference proteome</keyword>
<keyword evidence="5 17" id="KW-0812">Transmembrane</keyword>
<evidence type="ECO:0000256" key="9">
    <source>
        <dbReference type="ARBA" id="ARBA00022974"/>
    </source>
</evidence>
<dbReference type="CDD" id="cd00054">
    <property type="entry name" value="EGF_CA"/>
    <property type="match status" value="2"/>
</dbReference>
<evidence type="ECO:0000256" key="12">
    <source>
        <dbReference type="ARBA" id="ARBA00023157"/>
    </source>
</evidence>
<evidence type="ECO:0000256" key="8">
    <source>
        <dbReference type="ARBA" id="ARBA00022737"/>
    </source>
</evidence>
<dbReference type="PROSITE" id="PS01186">
    <property type="entry name" value="EGF_2"/>
    <property type="match status" value="1"/>
</dbReference>
<evidence type="ECO:0000256" key="5">
    <source>
        <dbReference type="ARBA" id="ARBA00022692"/>
    </source>
</evidence>
<comment type="subunit">
    <text evidence="14">Interacts with ITGAL, ITGAM and ITGB2. Interacts with thrombin/F2; this interaction switches the specificity of thrombin from a procoagulant to an anticoagulant and antifibrinolytic protease. Interacts with ANGP1 and ANGP2; these interactions significantly inhibit the generation of activated PC and TAFIa/CPB2 by the thrombin/thrombomodulin complex. Interacts with PF4; this interaction enhances generation of activated protein C. Interacts with HMGB1; this interaction inhibits HMGB1 inflammatory activity.</text>
</comment>
<dbReference type="GO" id="GO:0004888">
    <property type="term" value="F:transmembrane signaling receptor activity"/>
    <property type="evidence" value="ECO:0007669"/>
    <property type="project" value="InterPro"/>
</dbReference>
<dbReference type="OrthoDB" id="4062651at2759"/>
<comment type="caution">
    <text evidence="21">The sequence shown here is derived from an EMBL/GenBank/DDBJ whole genome shotgun (WGS) entry which is preliminary data.</text>
</comment>
<comment type="subcellular location">
    <subcellularLocation>
        <location evidence="1">Membrane</location>
        <topology evidence="1">Single-pass type I membrane protein</topology>
    </subcellularLocation>
</comment>
<dbReference type="AlphaFoldDB" id="A0A9Q0EGT4"/>
<keyword evidence="9" id="KW-0654">Proteoglycan</keyword>
<dbReference type="PROSITE" id="PS00010">
    <property type="entry name" value="ASX_HYDROXYL"/>
    <property type="match status" value="2"/>
</dbReference>
<evidence type="ECO:0000259" key="20">
    <source>
        <dbReference type="PROSITE" id="PS50041"/>
    </source>
</evidence>
<dbReference type="InterPro" id="IPR001304">
    <property type="entry name" value="C-type_lectin-like"/>
</dbReference>
<dbReference type="SUPFAM" id="SSF56436">
    <property type="entry name" value="C-type lectin-like"/>
    <property type="match status" value="1"/>
</dbReference>
<organism evidence="21 22">
    <name type="scientific">Muraenolepis orangiensis</name>
    <name type="common">Patagonian moray cod</name>
    <dbReference type="NCBI Taxonomy" id="630683"/>
    <lineage>
        <taxon>Eukaryota</taxon>
        <taxon>Metazoa</taxon>
        <taxon>Chordata</taxon>
        <taxon>Craniata</taxon>
        <taxon>Vertebrata</taxon>
        <taxon>Euteleostomi</taxon>
        <taxon>Actinopterygii</taxon>
        <taxon>Neopterygii</taxon>
        <taxon>Teleostei</taxon>
        <taxon>Neoteleostei</taxon>
        <taxon>Acanthomorphata</taxon>
        <taxon>Zeiogadaria</taxon>
        <taxon>Gadariae</taxon>
        <taxon>Gadiformes</taxon>
        <taxon>Muraenolepidoidei</taxon>
        <taxon>Muraenolepididae</taxon>
        <taxon>Muraenolepis</taxon>
    </lineage>
</organism>
<feature type="domain" description="EGF-like" evidence="19">
    <location>
        <begin position="321"/>
        <end position="360"/>
    </location>
</feature>
<protein>
    <recommendedName>
        <fullName evidence="2">Thrombomodulin</fullName>
    </recommendedName>
</protein>
<dbReference type="InterPro" id="IPR000742">
    <property type="entry name" value="EGF"/>
</dbReference>
<evidence type="ECO:0000256" key="10">
    <source>
        <dbReference type="ARBA" id="ARBA00022989"/>
    </source>
</evidence>
<dbReference type="Pfam" id="PF09064">
    <property type="entry name" value="EGF_Tme5"/>
    <property type="match status" value="1"/>
</dbReference>
<feature type="transmembrane region" description="Helical" evidence="17">
    <location>
        <begin position="462"/>
        <end position="485"/>
    </location>
</feature>
<dbReference type="InterPro" id="IPR051505">
    <property type="entry name" value="C-type_lectin_domain"/>
</dbReference>
<dbReference type="InterPro" id="IPR009030">
    <property type="entry name" value="Growth_fac_rcpt_cys_sf"/>
</dbReference>
<dbReference type="PANTHER" id="PTHR14789">
    <property type="entry name" value="CHONDROLECTIN VARIANT CHODLFDELTAE"/>
    <property type="match status" value="1"/>
</dbReference>
<evidence type="ECO:0000256" key="14">
    <source>
        <dbReference type="ARBA" id="ARBA00046453"/>
    </source>
</evidence>
<feature type="chain" id="PRO_5040302691" description="Thrombomodulin" evidence="18">
    <location>
        <begin position="18"/>
        <end position="524"/>
    </location>
</feature>
<evidence type="ECO:0000256" key="17">
    <source>
        <dbReference type="SAM" id="Phobius"/>
    </source>
</evidence>
<dbReference type="PROSITE" id="PS01187">
    <property type="entry name" value="EGF_CA"/>
    <property type="match status" value="2"/>
</dbReference>